<accession>A0ABS4FZ93</accession>
<evidence type="ECO:0000256" key="1">
    <source>
        <dbReference type="ARBA" id="ARBA00022676"/>
    </source>
</evidence>
<dbReference type="CDD" id="cd00761">
    <property type="entry name" value="Glyco_tranf_GTA_type"/>
    <property type="match status" value="1"/>
</dbReference>
<comment type="caution">
    <text evidence="4">The sequence shown here is derived from an EMBL/GenBank/DDBJ whole genome shotgun (WGS) entry which is preliminary data.</text>
</comment>
<protein>
    <submittedName>
        <fullName evidence="4">Glycosyltransferase involved in cell wall biosynthesis</fullName>
    </submittedName>
</protein>
<organism evidence="4 5">
    <name type="scientific">Youngiibacter multivorans</name>
    <dbReference type="NCBI Taxonomy" id="937251"/>
    <lineage>
        <taxon>Bacteria</taxon>
        <taxon>Bacillati</taxon>
        <taxon>Bacillota</taxon>
        <taxon>Clostridia</taxon>
        <taxon>Eubacteriales</taxon>
        <taxon>Clostridiaceae</taxon>
        <taxon>Youngiibacter</taxon>
    </lineage>
</organism>
<dbReference type="Pfam" id="PF00535">
    <property type="entry name" value="Glycos_transf_2"/>
    <property type="match status" value="1"/>
</dbReference>
<name>A0ABS4FZ93_9CLOT</name>
<dbReference type="RefSeq" id="WP_209457870.1">
    <property type="nucleotide sequence ID" value="NZ_JAGGKC010000001.1"/>
</dbReference>
<dbReference type="SUPFAM" id="SSF53448">
    <property type="entry name" value="Nucleotide-diphospho-sugar transferases"/>
    <property type="match status" value="1"/>
</dbReference>
<proteinExistence type="predicted"/>
<evidence type="ECO:0000259" key="3">
    <source>
        <dbReference type="Pfam" id="PF00535"/>
    </source>
</evidence>
<dbReference type="PANTHER" id="PTHR22916">
    <property type="entry name" value="GLYCOSYLTRANSFERASE"/>
    <property type="match status" value="1"/>
</dbReference>
<gene>
    <name evidence="4" type="ORF">J2Z34_000085</name>
</gene>
<evidence type="ECO:0000313" key="5">
    <source>
        <dbReference type="Proteomes" id="UP001519271"/>
    </source>
</evidence>
<reference evidence="4 5" key="1">
    <citation type="submission" date="2021-03" db="EMBL/GenBank/DDBJ databases">
        <title>Genomic Encyclopedia of Type Strains, Phase IV (KMG-IV): sequencing the most valuable type-strain genomes for metagenomic binning, comparative biology and taxonomic classification.</title>
        <authorList>
            <person name="Goeker M."/>
        </authorList>
    </citation>
    <scope>NUCLEOTIDE SEQUENCE [LARGE SCALE GENOMIC DNA]</scope>
    <source>
        <strain evidence="4 5">DSM 6139</strain>
    </source>
</reference>
<feature type="domain" description="Glycosyltransferase 2-like" evidence="3">
    <location>
        <begin position="5"/>
        <end position="130"/>
    </location>
</feature>
<keyword evidence="2" id="KW-0808">Transferase</keyword>
<dbReference type="Gene3D" id="3.90.550.10">
    <property type="entry name" value="Spore Coat Polysaccharide Biosynthesis Protein SpsA, Chain A"/>
    <property type="match status" value="1"/>
</dbReference>
<sequence>MKLLSIAVPCYNSQDYMRNCIESLLPGGELVEILIVDDGSSDQTGIIADEYAERFPSIVRAIHQENAGHGGAVNTGMRNATGRYFKVVDSDDWVDLDSYMRILEAIRIFVEEESPVDLVVSNFVYEKQGNIINMAMRYRNALPVEQIITWDEVKRFRKGQYMLMHSVIFRMDVLRESGLKLPEHTFYVDNLFVYVPMQYVKTLYYIDADFYRYFIGRDDQSVNEAVMIRRIDQQIKVNRLMFEQVDLEKVDNVRKRRYMLNYLEIVTIVTSIMLIRSGTIENLKKKRELWQFIKTKNKNIYSHFLRGFLGVTVNLPGRFGRIVSIAVYKVSRKVVGFN</sequence>
<dbReference type="EMBL" id="JAGGKC010000001">
    <property type="protein sequence ID" value="MBP1917622.1"/>
    <property type="molecule type" value="Genomic_DNA"/>
</dbReference>
<dbReference type="PANTHER" id="PTHR22916:SF51">
    <property type="entry name" value="GLYCOSYLTRANSFERASE EPSH-RELATED"/>
    <property type="match status" value="1"/>
</dbReference>
<evidence type="ECO:0000256" key="2">
    <source>
        <dbReference type="ARBA" id="ARBA00022679"/>
    </source>
</evidence>
<keyword evidence="1" id="KW-0328">Glycosyltransferase</keyword>
<keyword evidence="5" id="KW-1185">Reference proteome</keyword>
<dbReference type="Proteomes" id="UP001519271">
    <property type="component" value="Unassembled WGS sequence"/>
</dbReference>
<evidence type="ECO:0000313" key="4">
    <source>
        <dbReference type="EMBL" id="MBP1917622.1"/>
    </source>
</evidence>
<dbReference type="InterPro" id="IPR029044">
    <property type="entry name" value="Nucleotide-diphossugar_trans"/>
</dbReference>
<dbReference type="InterPro" id="IPR001173">
    <property type="entry name" value="Glyco_trans_2-like"/>
</dbReference>